<organism evidence="2 3">
    <name type="scientific">Arabidopsis thaliana</name>
    <name type="common">Mouse-ear cress</name>
    <dbReference type="NCBI Taxonomy" id="3702"/>
    <lineage>
        <taxon>Eukaryota</taxon>
        <taxon>Viridiplantae</taxon>
        <taxon>Streptophyta</taxon>
        <taxon>Embryophyta</taxon>
        <taxon>Tracheophyta</taxon>
        <taxon>Spermatophyta</taxon>
        <taxon>Magnoliopsida</taxon>
        <taxon>eudicotyledons</taxon>
        <taxon>Gunneridae</taxon>
        <taxon>Pentapetalae</taxon>
        <taxon>rosids</taxon>
        <taxon>malvids</taxon>
        <taxon>Brassicales</taxon>
        <taxon>Brassicaceae</taxon>
        <taxon>Camelineae</taxon>
        <taxon>Arabidopsis</taxon>
    </lineage>
</organism>
<sequence>MGRPRHPHCHPHRHPRGSPPSLVFEATNSRGRCLTTRIRKTSRRKRVLTYERWWKRL</sequence>
<comment type="caution">
    <text evidence="2">The sequence shown here is derived from an EMBL/GenBank/DDBJ whole genome shotgun (WGS) entry which is preliminary data.</text>
</comment>
<protein>
    <submittedName>
        <fullName evidence="2">Uncharacterized protein</fullName>
    </submittedName>
</protein>
<reference evidence="3" key="1">
    <citation type="journal article" date="2016" name="Proc. Natl. Acad. Sci. U.S.A.">
        <title>Chromosome-level assembly of Arabidopsis thaliana Ler reveals the extent of translocation and inversion polymorphisms.</title>
        <authorList>
            <person name="Zapata L."/>
            <person name="Ding J."/>
            <person name="Willing E.M."/>
            <person name="Hartwig B."/>
            <person name="Bezdan D."/>
            <person name="Jiao W.B."/>
            <person name="Patel V."/>
            <person name="Velikkakam James G."/>
            <person name="Koornneef M."/>
            <person name="Ossowski S."/>
            <person name="Schneeberger K."/>
        </authorList>
    </citation>
    <scope>NUCLEOTIDE SEQUENCE [LARGE SCALE GENOMIC DNA]</scope>
    <source>
        <strain evidence="3">cv. Landsberg erecta</strain>
    </source>
</reference>
<feature type="region of interest" description="Disordered" evidence="1">
    <location>
        <begin position="1"/>
        <end position="24"/>
    </location>
</feature>
<evidence type="ECO:0000256" key="1">
    <source>
        <dbReference type="SAM" id="MobiDB-lite"/>
    </source>
</evidence>
<evidence type="ECO:0000313" key="2">
    <source>
        <dbReference type="EMBL" id="OAP16294.1"/>
    </source>
</evidence>
<name>A0A178WDV0_ARATH</name>
<dbReference type="Proteomes" id="UP000078284">
    <property type="component" value="Chromosome 1"/>
</dbReference>
<dbReference type="AlphaFoldDB" id="A0A178WDV0"/>
<evidence type="ECO:0000313" key="3">
    <source>
        <dbReference type="Proteomes" id="UP000078284"/>
    </source>
</evidence>
<feature type="compositionally biased region" description="Basic residues" evidence="1">
    <location>
        <begin position="1"/>
        <end position="16"/>
    </location>
</feature>
<accession>A0A178WDV0</accession>
<dbReference type="EMBL" id="LUHQ01000001">
    <property type="protein sequence ID" value="OAP16294.1"/>
    <property type="molecule type" value="Genomic_DNA"/>
</dbReference>
<proteinExistence type="predicted"/>
<gene>
    <name evidence="2" type="ordered locus">AXX17_At1g19110</name>
</gene>